<dbReference type="EMBL" id="LCHU01000010">
    <property type="protein sequence ID" value="KKT41247.1"/>
    <property type="molecule type" value="Genomic_DNA"/>
</dbReference>
<proteinExistence type="predicted"/>
<feature type="transmembrane region" description="Helical" evidence="1">
    <location>
        <begin position="5"/>
        <end position="24"/>
    </location>
</feature>
<evidence type="ECO:0000256" key="1">
    <source>
        <dbReference type="SAM" id="Phobius"/>
    </source>
</evidence>
<protein>
    <submittedName>
        <fullName evidence="2">Uncharacterized protein</fullName>
    </submittedName>
</protein>
<evidence type="ECO:0000313" key="3">
    <source>
        <dbReference type="Proteomes" id="UP000034736"/>
    </source>
</evidence>
<keyword evidence="1" id="KW-1133">Transmembrane helix</keyword>
<accession>A0A0G1JB59</accession>
<dbReference type="AlphaFoldDB" id="A0A0G1JB59"/>
<organism evidence="2 3">
    <name type="scientific">Candidatus Giovannonibacteria bacterium GW2011_GWA2_44_13b</name>
    <dbReference type="NCBI Taxonomy" id="1618647"/>
    <lineage>
        <taxon>Bacteria</taxon>
        <taxon>Candidatus Giovannoniibacteriota</taxon>
    </lineage>
</organism>
<reference evidence="2 3" key="1">
    <citation type="journal article" date="2015" name="Nature">
        <title>rRNA introns, odd ribosomes, and small enigmatic genomes across a large radiation of phyla.</title>
        <authorList>
            <person name="Brown C.T."/>
            <person name="Hug L.A."/>
            <person name="Thomas B.C."/>
            <person name="Sharon I."/>
            <person name="Castelle C.J."/>
            <person name="Singh A."/>
            <person name="Wilkins M.J."/>
            <person name="Williams K.H."/>
            <person name="Banfield J.F."/>
        </authorList>
    </citation>
    <scope>NUCLEOTIDE SEQUENCE [LARGE SCALE GENOMIC DNA]</scope>
</reference>
<gene>
    <name evidence="2" type="ORF">UW30_C0010G0003</name>
</gene>
<name>A0A0G1JB59_9BACT</name>
<dbReference type="STRING" id="1618647.UW30_C0010G0003"/>
<sequence length="224" mass="25370">MKINIIIGIIVLAVVSGASLIWLGNTEQSSTSNETQKSTPIDEAEIVKWTTYQSSFLSLDLPADAIVEKQQDTYADQYIKIKSPQLLQSGVPLYQIILKLYKPERYVSMLDYSAKEKNRILEAINTGDLQKLTGYDGASIYDSFNYNEIFMLNGKKAFITFSGNDKVLYAPRLLFLSEQMLIELKISDLVLTPNLELIGKKDNFISVFNKRVYGRTLNSIKINF</sequence>
<dbReference type="Proteomes" id="UP000034736">
    <property type="component" value="Unassembled WGS sequence"/>
</dbReference>
<comment type="caution">
    <text evidence="2">The sequence shown here is derived from an EMBL/GenBank/DDBJ whole genome shotgun (WGS) entry which is preliminary data.</text>
</comment>
<keyword evidence="1" id="KW-0472">Membrane</keyword>
<keyword evidence="1" id="KW-0812">Transmembrane</keyword>
<evidence type="ECO:0000313" key="2">
    <source>
        <dbReference type="EMBL" id="KKT41247.1"/>
    </source>
</evidence>